<organism evidence="2">
    <name type="scientific">Balaenoptera musculus</name>
    <name type="common">Blue whale</name>
    <dbReference type="NCBI Taxonomy" id="9771"/>
    <lineage>
        <taxon>Eukaryota</taxon>
        <taxon>Metazoa</taxon>
        <taxon>Chordata</taxon>
        <taxon>Craniata</taxon>
        <taxon>Vertebrata</taxon>
        <taxon>Euteleostomi</taxon>
        <taxon>Mammalia</taxon>
        <taxon>Eutheria</taxon>
        <taxon>Laurasiatheria</taxon>
        <taxon>Artiodactyla</taxon>
        <taxon>Whippomorpha</taxon>
        <taxon>Cetacea</taxon>
        <taxon>Mysticeti</taxon>
        <taxon>Balaenopteridae</taxon>
        <taxon>Balaenoptera</taxon>
    </lineage>
</organism>
<dbReference type="Pfam" id="PF06080">
    <property type="entry name" value="DUF938"/>
    <property type="match status" value="1"/>
</dbReference>
<evidence type="ECO:0008006" key="3">
    <source>
        <dbReference type="Google" id="ProtNLM"/>
    </source>
</evidence>
<dbReference type="GeneTree" id="ENSGT00390000010750"/>
<accession>A0A8C0CD23</accession>
<evidence type="ECO:0000256" key="1">
    <source>
        <dbReference type="SAM" id="MobiDB-lite"/>
    </source>
</evidence>
<feature type="compositionally biased region" description="Polar residues" evidence="1">
    <location>
        <begin position="159"/>
        <end position="172"/>
    </location>
</feature>
<reference evidence="2" key="1">
    <citation type="submission" date="2023-09" db="UniProtKB">
        <authorList>
            <consortium name="Ensembl"/>
        </authorList>
    </citation>
    <scope>IDENTIFICATION</scope>
</reference>
<feature type="region of interest" description="Disordered" evidence="1">
    <location>
        <begin position="112"/>
        <end position="181"/>
    </location>
</feature>
<proteinExistence type="predicted"/>
<protein>
    <recommendedName>
        <fullName evidence="3">Methyltransferase-like 26</fullName>
    </recommendedName>
</protein>
<dbReference type="Ensembl" id="ENSBMST00010005084.1">
    <property type="protein sequence ID" value="ENSBMSP00010004627.1"/>
    <property type="gene ID" value="ENSBMSG00010003401.1"/>
</dbReference>
<sequence>LVAAAAAERNKEPILRLASGSGQHTAHFGRAFPHAEWQPNHVDQSCLDSILATTQAQGLSNVKAPLYLDVRWDREQWGGILPQSLDLLLCINMSHISPLSCTEGLFREPRVGAAGYSPSGGPGPGQWAAPGEDGGHASQQQVPNFPERVTPFSAMPVSLGQTQTTRPCQTMGTGPPHTGDS</sequence>
<dbReference type="PANTHER" id="PTHR20974:SF2">
    <property type="entry name" value="METHYLTRANSFERASE-LIKE 26"/>
    <property type="match status" value="1"/>
</dbReference>
<name>A0A8C0CD23_BALMU</name>
<evidence type="ECO:0000313" key="2">
    <source>
        <dbReference type="Ensembl" id="ENSBMSP00010004627.1"/>
    </source>
</evidence>
<dbReference type="PANTHER" id="PTHR20974">
    <property type="entry name" value="UPF0585 PROTEIN CG18661"/>
    <property type="match status" value="1"/>
</dbReference>
<dbReference type="AlphaFoldDB" id="A0A8C0CD23"/>
<dbReference type="InterPro" id="IPR010342">
    <property type="entry name" value="DUF938"/>
</dbReference>